<dbReference type="Proteomes" id="UP000297385">
    <property type="component" value="Unassembled WGS sequence"/>
</dbReference>
<proteinExistence type="predicted"/>
<evidence type="ECO:0000256" key="4">
    <source>
        <dbReference type="ARBA" id="ARBA00023002"/>
    </source>
</evidence>
<dbReference type="Pfam" id="PF00890">
    <property type="entry name" value="FAD_binding_2"/>
    <property type="match status" value="1"/>
</dbReference>
<protein>
    <submittedName>
        <fullName evidence="6">FAD-dependent oxidoreductase</fullName>
    </submittedName>
</protein>
<reference evidence="6 7" key="1">
    <citation type="submission" date="2019-03" db="EMBL/GenBank/DDBJ databases">
        <title>Complete Genome Sequence of Paraburkholderia dipogonis ICMP 19430T, a Nitrogen-fixing Symbiont of the South African Invasive Legume Dipogon lignosus in New Zealand.</title>
        <authorList>
            <person name="De Meyer S.E."/>
        </authorList>
    </citation>
    <scope>NUCLEOTIDE SEQUENCE [LARGE SCALE GENOMIC DNA]</scope>
    <source>
        <strain evidence="6 7">ICMP 19430</strain>
    </source>
</reference>
<dbReference type="EMBL" id="SNVI01000008">
    <property type="protein sequence ID" value="TFE36499.1"/>
    <property type="molecule type" value="Genomic_DNA"/>
</dbReference>
<keyword evidence="2" id="KW-0285">Flavoprotein</keyword>
<evidence type="ECO:0000313" key="6">
    <source>
        <dbReference type="EMBL" id="TFE36499.1"/>
    </source>
</evidence>
<dbReference type="SUPFAM" id="SSF56425">
    <property type="entry name" value="Succinate dehydrogenase/fumarate reductase flavoprotein, catalytic domain"/>
    <property type="match status" value="1"/>
</dbReference>
<gene>
    <name evidence="6" type="ORF">E2553_42935</name>
</gene>
<dbReference type="GO" id="GO:0008202">
    <property type="term" value="P:steroid metabolic process"/>
    <property type="evidence" value="ECO:0007669"/>
    <property type="project" value="UniProtKB-ARBA"/>
</dbReference>
<comment type="caution">
    <text evidence="6">The sequence shown here is derived from an EMBL/GenBank/DDBJ whole genome shotgun (WGS) entry which is preliminary data.</text>
</comment>
<sequence>MTTNTKWDREVDLLVLGAGAGGMTAALVASLEGLTPLVIEKSRQVGGTASTSAGSIWIPGNRQSLDAGYPDSAEAADVYMEKLSGRRDDSGLRQVYLQTGPRVVDYLRAKSDVRFNPCGKHPDYRDLDGAAVSGRALVPENFDGRLLGADFERVRPPIPEFMVLSGMMAGKEDIPRLLGRFKTVSNFMYSGKLFARYVFDRTRYSRGTRVVMGNALVARLFYSLKKRKVEILFESTVTELVRDGNAVIGAVVRTGSGNQRVRTRKGVVLATGGYGHNRELRKQFMPRPTPQHSVASESNTGDGITLGLKYGASVRPEEHGDGAFWTPVSITRRPDGTKGLFPHLSLDRAKPGLIAVNSAGKRFVNEAASYHDFVQGMYASHPVSPTMPAYLICETGFITRYGLGAIYPGTRNLSKFESSGYLITGSTLDVLAEKLKIRPDALQETVERYNQFARNGKDLDFGKGDTELNRFNGDSKVRPNPCLAEIRQGPFTAVAVYPAEIATSTGLRTNGDGQVLDEKNRVVAGLYACGNDMASVMLGTYPGPGTTLGPALTFGYRVAMNAAGKSDLAVTGTQIGLRLLPTLQKVGT</sequence>
<keyword evidence="3" id="KW-0274">FAD</keyword>
<evidence type="ECO:0000256" key="3">
    <source>
        <dbReference type="ARBA" id="ARBA00022827"/>
    </source>
</evidence>
<evidence type="ECO:0000256" key="2">
    <source>
        <dbReference type="ARBA" id="ARBA00022630"/>
    </source>
</evidence>
<dbReference type="GO" id="GO:0016491">
    <property type="term" value="F:oxidoreductase activity"/>
    <property type="evidence" value="ECO:0007669"/>
    <property type="project" value="UniProtKB-KW"/>
</dbReference>
<dbReference type="AlphaFoldDB" id="A0A4Y8MGB5"/>
<dbReference type="InterPro" id="IPR003953">
    <property type="entry name" value="FAD-dep_OxRdtase_2_FAD-bd"/>
</dbReference>
<dbReference type="SUPFAM" id="SSF51905">
    <property type="entry name" value="FAD/NAD(P)-binding domain"/>
    <property type="match status" value="1"/>
</dbReference>
<dbReference type="InterPro" id="IPR036188">
    <property type="entry name" value="FAD/NAD-bd_sf"/>
</dbReference>
<evidence type="ECO:0000313" key="7">
    <source>
        <dbReference type="Proteomes" id="UP000297385"/>
    </source>
</evidence>
<dbReference type="Gene3D" id="3.50.50.60">
    <property type="entry name" value="FAD/NAD(P)-binding domain"/>
    <property type="match status" value="2"/>
</dbReference>
<keyword evidence="4" id="KW-0560">Oxidoreductase</keyword>
<accession>A0A4Y8MGB5</accession>
<evidence type="ECO:0000259" key="5">
    <source>
        <dbReference type="Pfam" id="PF00890"/>
    </source>
</evidence>
<comment type="cofactor">
    <cofactor evidence="1">
        <name>FAD</name>
        <dbReference type="ChEBI" id="CHEBI:57692"/>
    </cofactor>
</comment>
<dbReference type="PANTHER" id="PTHR43400">
    <property type="entry name" value="FUMARATE REDUCTASE"/>
    <property type="match status" value="1"/>
</dbReference>
<evidence type="ECO:0000256" key="1">
    <source>
        <dbReference type="ARBA" id="ARBA00001974"/>
    </source>
</evidence>
<dbReference type="RefSeq" id="WP_134466600.1">
    <property type="nucleotide sequence ID" value="NZ_SNVI01000008.1"/>
</dbReference>
<dbReference type="PRINTS" id="PR00469">
    <property type="entry name" value="PNDRDTASEII"/>
</dbReference>
<feature type="domain" description="FAD-dependent oxidoreductase 2 FAD-binding" evidence="5">
    <location>
        <begin position="12"/>
        <end position="548"/>
    </location>
</feature>
<dbReference type="PANTHER" id="PTHR43400:SF10">
    <property type="entry name" value="3-OXOSTEROID 1-DEHYDROGENASE"/>
    <property type="match status" value="1"/>
</dbReference>
<name>A0A4Y8MGB5_9BURK</name>
<dbReference type="InterPro" id="IPR027477">
    <property type="entry name" value="Succ_DH/fumarate_Rdtase_cat_sf"/>
</dbReference>
<organism evidence="6 7">
    <name type="scientific">Paraburkholderia dipogonis</name>
    <dbReference type="NCBI Taxonomy" id="1211383"/>
    <lineage>
        <taxon>Bacteria</taxon>
        <taxon>Pseudomonadati</taxon>
        <taxon>Pseudomonadota</taxon>
        <taxon>Betaproteobacteria</taxon>
        <taxon>Burkholderiales</taxon>
        <taxon>Burkholderiaceae</taxon>
        <taxon>Paraburkholderia</taxon>
    </lineage>
</organism>
<dbReference type="InterPro" id="IPR050315">
    <property type="entry name" value="FAD-oxidoreductase_2"/>
</dbReference>